<evidence type="ECO:0000313" key="7">
    <source>
        <dbReference type="Proteomes" id="UP001476798"/>
    </source>
</evidence>
<keyword evidence="4" id="KW-0677">Repeat</keyword>
<dbReference type="SUPFAM" id="SSF48371">
    <property type="entry name" value="ARM repeat"/>
    <property type="match status" value="1"/>
</dbReference>
<evidence type="ECO:0000256" key="5">
    <source>
        <dbReference type="ARBA" id="ARBA00023242"/>
    </source>
</evidence>
<dbReference type="EMBL" id="JAHRIO010090504">
    <property type="protein sequence ID" value="MEQ2187912.1"/>
    <property type="molecule type" value="Genomic_DNA"/>
</dbReference>
<keyword evidence="7" id="KW-1185">Reference proteome</keyword>
<keyword evidence="3" id="KW-0963">Cytoplasm</keyword>
<keyword evidence="5" id="KW-0539">Nucleus</keyword>
<dbReference type="InterPro" id="IPR016024">
    <property type="entry name" value="ARM-type_fold"/>
</dbReference>
<dbReference type="InterPro" id="IPR038739">
    <property type="entry name" value="ARMC8/Vid28"/>
</dbReference>
<proteinExistence type="predicted"/>
<organism evidence="6 7">
    <name type="scientific">Goodea atripinnis</name>
    <dbReference type="NCBI Taxonomy" id="208336"/>
    <lineage>
        <taxon>Eukaryota</taxon>
        <taxon>Metazoa</taxon>
        <taxon>Chordata</taxon>
        <taxon>Craniata</taxon>
        <taxon>Vertebrata</taxon>
        <taxon>Euteleostomi</taxon>
        <taxon>Actinopterygii</taxon>
        <taxon>Neopterygii</taxon>
        <taxon>Teleostei</taxon>
        <taxon>Neoteleostei</taxon>
        <taxon>Acanthomorphata</taxon>
        <taxon>Ovalentaria</taxon>
        <taxon>Atherinomorphae</taxon>
        <taxon>Cyprinodontiformes</taxon>
        <taxon>Goodeidae</taxon>
        <taxon>Goodea</taxon>
    </lineage>
</organism>
<evidence type="ECO:0000313" key="6">
    <source>
        <dbReference type="EMBL" id="MEQ2187912.1"/>
    </source>
</evidence>
<dbReference type="PANTHER" id="PTHR15651:SF7">
    <property type="entry name" value="ARMADILLO REPEAT-CONTAINING PROTEIN 8"/>
    <property type="match status" value="1"/>
</dbReference>
<comment type="subcellular location">
    <subcellularLocation>
        <location evidence="2">Cytoplasm</location>
    </subcellularLocation>
    <subcellularLocation>
        <location evidence="1">Nucleus</location>
    </subcellularLocation>
</comment>
<feature type="non-terminal residue" evidence="6">
    <location>
        <position position="1"/>
    </location>
</feature>
<reference evidence="6 7" key="1">
    <citation type="submission" date="2021-06" db="EMBL/GenBank/DDBJ databases">
        <authorList>
            <person name="Palmer J.M."/>
        </authorList>
    </citation>
    <scope>NUCLEOTIDE SEQUENCE [LARGE SCALE GENOMIC DNA]</scope>
    <source>
        <strain evidence="6 7">GA_2019</strain>
        <tissue evidence="6">Muscle</tissue>
    </source>
</reference>
<dbReference type="PANTHER" id="PTHR15651">
    <property type="entry name" value="ARMADILLO REPEAT-CONTAINING PROTEIN 8"/>
    <property type="match status" value="1"/>
</dbReference>
<evidence type="ECO:0000256" key="4">
    <source>
        <dbReference type="ARBA" id="ARBA00022737"/>
    </source>
</evidence>
<protein>
    <recommendedName>
        <fullName evidence="8">Armadillo repeat-containing protein 8</fullName>
    </recommendedName>
</protein>
<evidence type="ECO:0000256" key="3">
    <source>
        <dbReference type="ARBA" id="ARBA00022490"/>
    </source>
</evidence>
<name>A0ABV0PXE7_9TELE</name>
<comment type="caution">
    <text evidence="6">The sequence shown here is derived from an EMBL/GenBank/DDBJ whole genome shotgun (WGS) entry which is preliminary data.</text>
</comment>
<accession>A0ABV0PXE7</accession>
<gene>
    <name evidence="6" type="ORF">GOODEAATRI_009614</name>
</gene>
<evidence type="ECO:0000256" key="2">
    <source>
        <dbReference type="ARBA" id="ARBA00004496"/>
    </source>
</evidence>
<evidence type="ECO:0008006" key="8">
    <source>
        <dbReference type="Google" id="ProtNLM"/>
    </source>
</evidence>
<sequence length="190" mass="21088">VRMQALKCFSVLAYENTLVSMTLVNGEVTLPCLVRMCSKEHLLEERVEGAETLAYLMEPDVELQRIASTTDHLVAMLADYFKYPSSVSAITDIKRITETENMMDRIVSGLSESSIKVRLAAVSSHGKQIMQAVTLILEAEHSIEVKEQGHSNVKLQLAATFCVSNLIWNEEDGKNCSKLCATHMNGMAIH</sequence>
<evidence type="ECO:0000256" key="1">
    <source>
        <dbReference type="ARBA" id="ARBA00004123"/>
    </source>
</evidence>
<dbReference type="Proteomes" id="UP001476798">
    <property type="component" value="Unassembled WGS sequence"/>
</dbReference>